<proteinExistence type="predicted"/>
<dbReference type="EMBL" id="JBAMMX010000019">
    <property type="protein sequence ID" value="KAK6921800.1"/>
    <property type="molecule type" value="Genomic_DNA"/>
</dbReference>
<organism evidence="2 3">
    <name type="scientific">Dillenia turbinata</name>
    <dbReference type="NCBI Taxonomy" id="194707"/>
    <lineage>
        <taxon>Eukaryota</taxon>
        <taxon>Viridiplantae</taxon>
        <taxon>Streptophyta</taxon>
        <taxon>Embryophyta</taxon>
        <taxon>Tracheophyta</taxon>
        <taxon>Spermatophyta</taxon>
        <taxon>Magnoliopsida</taxon>
        <taxon>eudicotyledons</taxon>
        <taxon>Gunneridae</taxon>
        <taxon>Pentapetalae</taxon>
        <taxon>Dilleniales</taxon>
        <taxon>Dilleniaceae</taxon>
        <taxon>Dillenia</taxon>
    </lineage>
</organism>
<name>A0AAN8UTZ5_9MAGN</name>
<keyword evidence="1" id="KW-0812">Transmembrane</keyword>
<evidence type="ECO:0000313" key="2">
    <source>
        <dbReference type="EMBL" id="KAK6921800.1"/>
    </source>
</evidence>
<dbReference type="Proteomes" id="UP001370490">
    <property type="component" value="Unassembled WGS sequence"/>
</dbReference>
<keyword evidence="1" id="KW-0472">Membrane</keyword>
<accession>A0AAN8UTZ5</accession>
<evidence type="ECO:0000313" key="3">
    <source>
        <dbReference type="Proteomes" id="UP001370490"/>
    </source>
</evidence>
<sequence length="156" mass="16733">MVRPMPLSAGAGDQFCSIPLAIGLFVSVSALVALCAKHGNRVLRKQISVDSSDSKVAIKSPLTSSKQLLQTLSSKAIHFLNKKHNGEELETEAEGGAGLWQRSILMGEKCQPLEFSGVICYDCDGNLLSEPPLRSPRASPLHHFAFPAARDANYGS</sequence>
<keyword evidence="3" id="KW-1185">Reference proteome</keyword>
<reference evidence="2 3" key="1">
    <citation type="submission" date="2023-12" db="EMBL/GenBank/DDBJ databases">
        <title>A high-quality genome assembly for Dillenia turbinata (Dilleniales).</title>
        <authorList>
            <person name="Chanderbali A."/>
        </authorList>
    </citation>
    <scope>NUCLEOTIDE SEQUENCE [LARGE SCALE GENOMIC DNA]</scope>
    <source>
        <strain evidence="2">LSX21</strain>
        <tissue evidence="2">Leaf</tissue>
    </source>
</reference>
<feature type="transmembrane region" description="Helical" evidence="1">
    <location>
        <begin position="20"/>
        <end position="36"/>
    </location>
</feature>
<gene>
    <name evidence="2" type="ORF">RJ641_012307</name>
</gene>
<evidence type="ECO:0000256" key="1">
    <source>
        <dbReference type="SAM" id="Phobius"/>
    </source>
</evidence>
<dbReference type="AlphaFoldDB" id="A0AAN8UTZ5"/>
<comment type="caution">
    <text evidence="2">The sequence shown here is derived from an EMBL/GenBank/DDBJ whole genome shotgun (WGS) entry which is preliminary data.</text>
</comment>
<dbReference type="PANTHER" id="PTHR33237:SF46">
    <property type="entry name" value="OS01G0606100 PROTEIN"/>
    <property type="match status" value="1"/>
</dbReference>
<protein>
    <submittedName>
        <fullName evidence="2">Uncharacterized protein</fullName>
    </submittedName>
</protein>
<dbReference type="PANTHER" id="PTHR33237">
    <property type="entry name" value="F2P16.13 PROTEIN-RELATED"/>
    <property type="match status" value="1"/>
</dbReference>
<keyword evidence="1" id="KW-1133">Transmembrane helix</keyword>